<reference evidence="4" key="1">
    <citation type="submission" date="2023-03" db="EMBL/GenBank/DDBJ databases">
        <title>Massive genome expansion in bonnet fungi (Mycena s.s.) driven by repeated elements and novel gene families across ecological guilds.</title>
        <authorList>
            <consortium name="Lawrence Berkeley National Laboratory"/>
            <person name="Harder C.B."/>
            <person name="Miyauchi S."/>
            <person name="Viragh M."/>
            <person name="Kuo A."/>
            <person name="Thoen E."/>
            <person name="Andreopoulos B."/>
            <person name="Lu D."/>
            <person name="Skrede I."/>
            <person name="Drula E."/>
            <person name="Henrissat B."/>
            <person name="Morin E."/>
            <person name="Kohler A."/>
            <person name="Barry K."/>
            <person name="LaButti K."/>
            <person name="Morin E."/>
            <person name="Salamov A."/>
            <person name="Lipzen A."/>
            <person name="Mereny Z."/>
            <person name="Hegedus B."/>
            <person name="Baldrian P."/>
            <person name="Stursova M."/>
            <person name="Weitz H."/>
            <person name="Taylor A."/>
            <person name="Grigoriev I.V."/>
            <person name="Nagy L.G."/>
            <person name="Martin F."/>
            <person name="Kauserud H."/>
        </authorList>
    </citation>
    <scope>NUCLEOTIDE SEQUENCE</scope>
    <source>
        <strain evidence="4">9284</strain>
    </source>
</reference>
<dbReference type="InterPro" id="IPR036641">
    <property type="entry name" value="HPT_dom_sf"/>
</dbReference>
<evidence type="ECO:0000313" key="4">
    <source>
        <dbReference type="EMBL" id="KAJ7644321.1"/>
    </source>
</evidence>
<feature type="compositionally biased region" description="Basic and acidic residues" evidence="2">
    <location>
        <begin position="11"/>
        <end position="31"/>
    </location>
</feature>
<evidence type="ECO:0000259" key="3">
    <source>
        <dbReference type="PROSITE" id="PS50894"/>
    </source>
</evidence>
<feature type="region of interest" description="Disordered" evidence="2">
    <location>
        <begin position="1"/>
        <end position="48"/>
    </location>
</feature>
<comment type="caution">
    <text evidence="4">The sequence shown here is derived from an EMBL/GenBank/DDBJ whole genome shotgun (WGS) entry which is preliminary data.</text>
</comment>
<dbReference type="Proteomes" id="UP001221142">
    <property type="component" value="Unassembled WGS sequence"/>
</dbReference>
<accession>A0AAD7CDH7</accession>
<evidence type="ECO:0000313" key="5">
    <source>
        <dbReference type="Proteomes" id="UP001221142"/>
    </source>
</evidence>
<evidence type="ECO:0000256" key="2">
    <source>
        <dbReference type="SAM" id="MobiDB-lite"/>
    </source>
</evidence>
<dbReference type="SUPFAM" id="SSF47226">
    <property type="entry name" value="Histidine-containing phosphotransfer domain, HPT domain"/>
    <property type="match status" value="1"/>
</dbReference>
<protein>
    <submittedName>
        <fullName evidence="4">Histidine-phosphotransfer domain HPT domain-containing protein</fullName>
    </submittedName>
</protein>
<dbReference type="PROSITE" id="PS50894">
    <property type="entry name" value="HPT"/>
    <property type="match status" value="1"/>
</dbReference>
<gene>
    <name evidence="4" type="ORF">FB45DRAFT_293322</name>
</gene>
<sequence>MASDPSPSKPDPVHDPPEPKAKSDDSPKEEPDAAPEVEPESDAPSEPVNLDIFNQILELDDGDTYDFSKEMVEAYFSQAPTTFESMNEALTEKDHTKLSELGHFLKGSSAALGISKVQSACEKIQHYGELRDEEAKKDITPDDALSRIELLITEANTEYALAEKWLRKYYADRNQAFDEPEP</sequence>
<evidence type="ECO:0000256" key="1">
    <source>
        <dbReference type="PROSITE-ProRule" id="PRU00110"/>
    </source>
</evidence>
<keyword evidence="1" id="KW-0597">Phosphoprotein</keyword>
<dbReference type="GO" id="GO:0043424">
    <property type="term" value="F:protein histidine kinase binding"/>
    <property type="evidence" value="ECO:0007669"/>
    <property type="project" value="InterPro"/>
</dbReference>
<dbReference type="GO" id="GO:0009927">
    <property type="term" value="F:histidine phosphotransfer kinase activity"/>
    <property type="evidence" value="ECO:0007669"/>
    <property type="project" value="InterPro"/>
</dbReference>
<dbReference type="GO" id="GO:0005634">
    <property type="term" value="C:nucleus"/>
    <property type="evidence" value="ECO:0007669"/>
    <property type="project" value="TreeGrafter"/>
</dbReference>
<dbReference type="PANTHER" id="PTHR28242">
    <property type="entry name" value="PHOSPHORELAY INTERMEDIATE PROTEIN YPD1"/>
    <property type="match status" value="1"/>
</dbReference>
<dbReference type="InterPro" id="IPR045871">
    <property type="entry name" value="AHP1-5/YPD1"/>
</dbReference>
<dbReference type="GO" id="GO:0005737">
    <property type="term" value="C:cytoplasm"/>
    <property type="evidence" value="ECO:0007669"/>
    <property type="project" value="TreeGrafter"/>
</dbReference>
<organism evidence="4 5">
    <name type="scientific">Roridomyces roridus</name>
    <dbReference type="NCBI Taxonomy" id="1738132"/>
    <lineage>
        <taxon>Eukaryota</taxon>
        <taxon>Fungi</taxon>
        <taxon>Dikarya</taxon>
        <taxon>Basidiomycota</taxon>
        <taxon>Agaricomycotina</taxon>
        <taxon>Agaricomycetes</taxon>
        <taxon>Agaricomycetidae</taxon>
        <taxon>Agaricales</taxon>
        <taxon>Marasmiineae</taxon>
        <taxon>Mycenaceae</taxon>
        <taxon>Roridomyces</taxon>
    </lineage>
</organism>
<dbReference type="CDD" id="cd00088">
    <property type="entry name" value="HPT"/>
    <property type="match status" value="1"/>
</dbReference>
<dbReference type="GO" id="GO:0000160">
    <property type="term" value="P:phosphorelay signal transduction system"/>
    <property type="evidence" value="ECO:0007669"/>
    <property type="project" value="InterPro"/>
</dbReference>
<dbReference type="SMART" id="SM00073">
    <property type="entry name" value="HPT"/>
    <property type="match status" value="1"/>
</dbReference>
<dbReference type="AlphaFoldDB" id="A0AAD7CDH7"/>
<keyword evidence="5" id="KW-1185">Reference proteome</keyword>
<dbReference type="EMBL" id="JARKIF010000003">
    <property type="protein sequence ID" value="KAJ7644321.1"/>
    <property type="molecule type" value="Genomic_DNA"/>
</dbReference>
<dbReference type="Gene3D" id="1.20.120.160">
    <property type="entry name" value="HPT domain"/>
    <property type="match status" value="1"/>
</dbReference>
<feature type="modified residue" description="Phosphohistidine" evidence="1">
    <location>
        <position position="103"/>
    </location>
</feature>
<dbReference type="InterPro" id="IPR008207">
    <property type="entry name" value="Sig_transdc_His_kin_Hpt_dom"/>
</dbReference>
<feature type="compositionally biased region" description="Acidic residues" evidence="2">
    <location>
        <begin position="32"/>
        <end position="43"/>
    </location>
</feature>
<dbReference type="PANTHER" id="PTHR28242:SF52">
    <property type="entry name" value="PHOSPHORELAY INTERMEDIATE PROTEIN YPD1"/>
    <property type="match status" value="1"/>
</dbReference>
<dbReference type="Pfam" id="PF01627">
    <property type="entry name" value="Hpt"/>
    <property type="match status" value="1"/>
</dbReference>
<proteinExistence type="predicted"/>
<feature type="domain" description="HPt" evidence="3">
    <location>
        <begin position="64"/>
        <end position="165"/>
    </location>
</feature>
<name>A0AAD7CDH7_9AGAR</name>